<dbReference type="Pfam" id="PF00535">
    <property type="entry name" value="Glycos_transf_2"/>
    <property type="match status" value="1"/>
</dbReference>
<reference evidence="2 3" key="1">
    <citation type="journal article" date="2017" name="Antonie Van Leeuwenhoek">
        <title>Phylogenomic resolution of the bacterial genus Pantoea and its relationship with Erwinia and Tatumella.</title>
        <authorList>
            <person name="Palmer M."/>
            <person name="Steenkamp E.T."/>
            <person name="Coetzee M.P."/>
            <person name="Chan W.Y."/>
            <person name="van Zyl E."/>
            <person name="De Maayer P."/>
            <person name="Coutinho T.A."/>
            <person name="Blom J."/>
            <person name="Smits T.H."/>
            <person name="Duffy B."/>
            <person name="Venter S.N."/>
        </authorList>
    </citation>
    <scope>NUCLEOTIDE SEQUENCE [LARGE SCALE GENOMIC DNA]</scope>
    <source>
        <strain evidence="2 3">LMG 26275</strain>
    </source>
</reference>
<accession>A0A1X1CKY0</accession>
<dbReference type="AlphaFoldDB" id="A0A1X1CKY0"/>
<dbReference type="CDD" id="cd00761">
    <property type="entry name" value="Glyco_tranf_GTA_type"/>
    <property type="match status" value="1"/>
</dbReference>
<organism evidence="2 3">
    <name type="scientific">Pantoea rwandensis</name>
    <dbReference type="NCBI Taxonomy" id="1076550"/>
    <lineage>
        <taxon>Bacteria</taxon>
        <taxon>Pseudomonadati</taxon>
        <taxon>Pseudomonadota</taxon>
        <taxon>Gammaproteobacteria</taxon>
        <taxon>Enterobacterales</taxon>
        <taxon>Erwiniaceae</taxon>
        <taxon>Pantoea</taxon>
    </lineage>
</organism>
<evidence type="ECO:0000313" key="3">
    <source>
        <dbReference type="Proteomes" id="UP000193558"/>
    </source>
</evidence>
<comment type="caution">
    <text evidence="2">The sequence shown here is derived from an EMBL/GenBank/DDBJ whole genome shotgun (WGS) entry which is preliminary data.</text>
</comment>
<dbReference type="RefSeq" id="WP_245840278.1">
    <property type="nucleotide sequence ID" value="NZ_MLFR01000050.1"/>
</dbReference>
<evidence type="ECO:0000259" key="1">
    <source>
        <dbReference type="Pfam" id="PF00535"/>
    </source>
</evidence>
<dbReference type="PANTHER" id="PTHR22916:SF3">
    <property type="entry name" value="UDP-GLCNAC:BETAGAL BETA-1,3-N-ACETYLGLUCOSAMINYLTRANSFERASE-LIKE PROTEIN 1"/>
    <property type="match status" value="1"/>
</dbReference>
<sequence length="266" mass="30108">MNEKPLFSIIIPVSNAKKTIKRTLLSVLNQTYRNYEVLVVNDGSTDSSAKILASFAHHPQVTVMNNPNTSISAARNCGLEQARGEYVLFLEADDCLKDNFLMIFKNNLEAWPAESVDLMVGNFTDYRIGHISKAGLFSNEDIPYILGELEMSDNIVYLHNKCYRRQILSDLNLRFMEGVSMSGALLFNLRFFSSVSHFLVATGSADRDEIAPASLPRRQVLPTRLKEGKPFPMALCDSVLYKNHGNFLDYSFKASFNAFWRWIARS</sequence>
<dbReference type="SUPFAM" id="SSF53448">
    <property type="entry name" value="Nucleotide-diphospho-sugar transferases"/>
    <property type="match status" value="1"/>
</dbReference>
<name>A0A1X1CKY0_9GAMM</name>
<dbReference type="InterPro" id="IPR001173">
    <property type="entry name" value="Glyco_trans_2-like"/>
</dbReference>
<dbReference type="PANTHER" id="PTHR22916">
    <property type="entry name" value="GLYCOSYLTRANSFERASE"/>
    <property type="match status" value="1"/>
</dbReference>
<gene>
    <name evidence="2" type="ORF">HA51_25885</name>
</gene>
<evidence type="ECO:0000313" key="2">
    <source>
        <dbReference type="EMBL" id="ORM65093.1"/>
    </source>
</evidence>
<dbReference type="EMBL" id="MLFR01000050">
    <property type="protein sequence ID" value="ORM65093.1"/>
    <property type="molecule type" value="Genomic_DNA"/>
</dbReference>
<dbReference type="InterPro" id="IPR029044">
    <property type="entry name" value="Nucleotide-diphossugar_trans"/>
</dbReference>
<dbReference type="Proteomes" id="UP000193558">
    <property type="component" value="Unassembled WGS sequence"/>
</dbReference>
<protein>
    <recommendedName>
        <fullName evidence="1">Glycosyltransferase 2-like domain-containing protein</fullName>
    </recommendedName>
</protein>
<proteinExistence type="predicted"/>
<dbReference type="GO" id="GO:0016758">
    <property type="term" value="F:hexosyltransferase activity"/>
    <property type="evidence" value="ECO:0007669"/>
    <property type="project" value="UniProtKB-ARBA"/>
</dbReference>
<feature type="domain" description="Glycosyltransferase 2-like" evidence="1">
    <location>
        <begin position="8"/>
        <end position="117"/>
    </location>
</feature>
<dbReference type="Gene3D" id="3.90.550.10">
    <property type="entry name" value="Spore Coat Polysaccharide Biosynthesis Protein SpsA, Chain A"/>
    <property type="match status" value="1"/>
</dbReference>